<evidence type="ECO:0000313" key="2">
    <source>
        <dbReference type="EMBL" id="OJE49370.1"/>
    </source>
</evidence>
<feature type="domain" description="GIY-YIG" evidence="1">
    <location>
        <begin position="24"/>
        <end position="104"/>
    </location>
</feature>
<organism evidence="2 3">
    <name type="scientific">Bacillus proteolyticus</name>
    <dbReference type="NCBI Taxonomy" id="2026192"/>
    <lineage>
        <taxon>Bacteria</taxon>
        <taxon>Bacillati</taxon>
        <taxon>Bacillota</taxon>
        <taxon>Bacilli</taxon>
        <taxon>Bacillales</taxon>
        <taxon>Bacillaceae</taxon>
        <taxon>Bacillus</taxon>
        <taxon>Bacillus cereus group</taxon>
    </lineage>
</organism>
<accession>A0AA44R8S0</accession>
<evidence type="ECO:0000313" key="3">
    <source>
        <dbReference type="Proteomes" id="UP000183185"/>
    </source>
</evidence>
<dbReference type="Pfam" id="PF09848">
    <property type="entry name" value="SLFN-g3_helicase"/>
    <property type="match status" value="1"/>
</dbReference>
<dbReference type="InterPro" id="IPR027417">
    <property type="entry name" value="P-loop_NTPase"/>
</dbReference>
<protein>
    <recommendedName>
        <fullName evidence="1">GIY-YIG domain-containing protein</fullName>
    </recommendedName>
</protein>
<comment type="caution">
    <text evidence="2">The sequence shown here is derived from an EMBL/GenBank/DDBJ whole genome shotgun (WGS) entry which is preliminary data.</text>
</comment>
<proteinExistence type="predicted"/>
<evidence type="ECO:0000259" key="1">
    <source>
        <dbReference type="PROSITE" id="PS50164"/>
    </source>
</evidence>
<dbReference type="InterPro" id="IPR000305">
    <property type="entry name" value="GIY-YIG_endonuc"/>
</dbReference>
<reference evidence="2 3" key="1">
    <citation type="submission" date="2016-06" db="EMBL/GenBank/DDBJ databases">
        <title>First insights into the genetic diversity and population structure of in the Bacillus cereus group bacteria from diverse marine environments.</title>
        <authorList>
            <person name="Liu Y."/>
            <person name="Lai Q."/>
            <person name="Shao Z."/>
        </authorList>
    </citation>
    <scope>NUCLEOTIDE SEQUENCE [LARGE SCALE GENOMIC DNA]</scope>
    <source>
        <strain evidence="2 3">TD42</strain>
    </source>
</reference>
<dbReference type="InterPro" id="IPR018647">
    <property type="entry name" value="SLFN_3-like_DNA/RNA_helicase"/>
</dbReference>
<gene>
    <name evidence="2" type="ORF">BAQ49_25305</name>
</gene>
<dbReference type="Gene3D" id="3.40.50.300">
    <property type="entry name" value="P-loop containing nucleotide triphosphate hydrolases"/>
    <property type="match status" value="1"/>
</dbReference>
<name>A0AA44R8S0_9BACI</name>
<dbReference type="EMBL" id="MACH01000054">
    <property type="protein sequence ID" value="OJE49370.1"/>
    <property type="molecule type" value="Genomic_DNA"/>
</dbReference>
<dbReference type="PROSITE" id="PS50164">
    <property type="entry name" value="GIY_YIG"/>
    <property type="match status" value="1"/>
</dbReference>
<sequence>MNQTIVHQKSIRGLSNIERRVLEDVFVTYIYYNLELKNIYIGETKDFCTRHDQHMREDHFLEGKFDQCIVIYNASKFTESHVKDLEFMLINHMFAERDVTKFNLFNRNNGQAQPVYNGRNEMEQVVFVDLWENKLFDKKLVVTRELSKVRNKILFKYSPFKQLSQQQLDYEDEIIKNIHNKHMVIGGAGTGKSILLMSIMYKLINENPDLKIGIVTTGNLTDKFNRVLKQLNLAGKLQFERAGQLISRAKKEKIEFDIVLVDESHRLQRYYPKGHPVSKRHFNKKEPHINELHMLEEISKGIVLFYDAFQSIRPQDITRNDFNHQTIEYKKYNLKQQFRIKSNIINNEVFDGESFVQGIQYALNISDDRNFDPAIFEYKNKDSYFQIVDSIGELFHFTTDMEKFHANATNRVIAGYTKEWKSNPKSSDNKGKEKSQLPYDWEDGCNKWRWNSQHEKWVELESSKTEIGSIHAIQGADIDYVGVIIGNDIEVNDQGNLVGVRENYKDTGGTPLLKEFNEEEFTAYILNIYYILLTRGIEGCKVYFESSNVREYFEKKISEGVPTSRSFSTV</sequence>
<dbReference type="SUPFAM" id="SSF52540">
    <property type="entry name" value="P-loop containing nucleoside triphosphate hydrolases"/>
    <property type="match status" value="1"/>
</dbReference>
<dbReference type="AlphaFoldDB" id="A0AA44R8S0"/>
<dbReference type="Proteomes" id="UP000183185">
    <property type="component" value="Unassembled WGS sequence"/>
</dbReference>